<evidence type="ECO:0000259" key="2">
    <source>
        <dbReference type="Pfam" id="PF20066"/>
    </source>
</evidence>
<feature type="domain" description="Glyoxalase-related protein" evidence="2">
    <location>
        <begin position="4"/>
        <end position="141"/>
    </location>
</feature>
<feature type="region of interest" description="Disordered" evidence="1">
    <location>
        <begin position="125"/>
        <end position="145"/>
    </location>
</feature>
<reference evidence="3 4" key="1">
    <citation type="submission" date="2021-06" db="EMBL/GenBank/DDBJ databases">
        <title>50 bacteria genomes isolated from Dapeng, Shenzhen, China.</title>
        <authorList>
            <person name="Zheng W."/>
            <person name="Yu S."/>
            <person name="Huang Y."/>
        </authorList>
    </citation>
    <scope>NUCLEOTIDE SEQUENCE [LARGE SCALE GENOMIC DNA]</scope>
    <source>
        <strain evidence="3 4">DP1N14-2</strain>
    </source>
</reference>
<evidence type="ECO:0000313" key="3">
    <source>
        <dbReference type="EMBL" id="MBY6140282.1"/>
    </source>
</evidence>
<dbReference type="EMBL" id="JAHVJA010000004">
    <property type="protein sequence ID" value="MBY6140282.1"/>
    <property type="molecule type" value="Genomic_DNA"/>
</dbReference>
<dbReference type="Pfam" id="PF20066">
    <property type="entry name" value="Glyoxalase_8"/>
    <property type="match status" value="1"/>
</dbReference>
<comment type="caution">
    <text evidence="3">The sequence shown here is derived from an EMBL/GenBank/DDBJ whole genome shotgun (WGS) entry which is preliminary data.</text>
</comment>
<sequence>MQTNSALPSVAQLKAEARLLRKHSQAQGQPIPHSTALERIAQYYGFRDWNTLHTRASNAPELQVGMRVEGRYLGQLFTGYVHGLAACGGNGHRRITLQFDAPVDVVQFDSFSSWRQRVSAVINAEDRSPQKTSNGLPHLTVSPLA</sequence>
<evidence type="ECO:0000313" key="4">
    <source>
        <dbReference type="Proteomes" id="UP000766629"/>
    </source>
</evidence>
<keyword evidence="4" id="KW-1185">Reference proteome</keyword>
<organism evidence="3 4">
    <name type="scientific">Leisingera daeponensis</name>
    <dbReference type="NCBI Taxonomy" id="405746"/>
    <lineage>
        <taxon>Bacteria</taxon>
        <taxon>Pseudomonadati</taxon>
        <taxon>Pseudomonadota</taxon>
        <taxon>Alphaproteobacteria</taxon>
        <taxon>Rhodobacterales</taxon>
        <taxon>Roseobacteraceae</taxon>
        <taxon>Leisingera</taxon>
    </lineage>
</organism>
<dbReference type="RefSeq" id="WP_222508581.1">
    <property type="nucleotide sequence ID" value="NZ_JAHVJA010000004.1"/>
</dbReference>
<evidence type="ECO:0000256" key="1">
    <source>
        <dbReference type="SAM" id="MobiDB-lite"/>
    </source>
</evidence>
<gene>
    <name evidence="3" type="ORF">KUV26_12615</name>
</gene>
<accession>A0ABS7NGF1</accession>
<proteinExistence type="predicted"/>
<protein>
    <recommendedName>
        <fullName evidence="2">Glyoxalase-related protein domain-containing protein</fullName>
    </recommendedName>
</protein>
<dbReference type="Proteomes" id="UP000766629">
    <property type="component" value="Unassembled WGS sequence"/>
</dbReference>
<name>A0ABS7NGF1_9RHOB</name>
<dbReference type="InterPro" id="IPR045517">
    <property type="entry name" value="Glyoxalase_8"/>
</dbReference>